<keyword evidence="1" id="KW-0472">Membrane</keyword>
<dbReference type="AlphaFoldDB" id="A0A919X6A8"/>
<dbReference type="Proteomes" id="UP000676917">
    <property type="component" value="Unassembled WGS sequence"/>
</dbReference>
<reference evidence="3" key="1">
    <citation type="submission" date="2021-03" db="EMBL/GenBank/DDBJ databases">
        <title>Antimicrobial resistance genes in bacteria isolated from Japanese honey, and their potential for conferring macrolide and lincosamide resistance in the American foulbrood pathogen Paenibacillus larvae.</title>
        <authorList>
            <person name="Okamoto M."/>
            <person name="Kumagai M."/>
            <person name="Kanamori H."/>
            <person name="Takamatsu D."/>
        </authorList>
    </citation>
    <scope>NUCLEOTIDE SEQUENCE</scope>
    <source>
        <strain evidence="3">J43TS3</strain>
    </source>
</reference>
<accession>A0A919X6A8</accession>
<evidence type="ECO:0000259" key="2">
    <source>
        <dbReference type="Pfam" id="PF14258"/>
    </source>
</evidence>
<dbReference type="EMBL" id="BORP01000002">
    <property type="protein sequence ID" value="GIO26717.1"/>
    <property type="molecule type" value="Genomic_DNA"/>
</dbReference>
<feature type="transmembrane region" description="Helical" evidence="1">
    <location>
        <begin position="9"/>
        <end position="27"/>
    </location>
</feature>
<evidence type="ECO:0000313" key="3">
    <source>
        <dbReference type="EMBL" id="GIO26717.1"/>
    </source>
</evidence>
<protein>
    <recommendedName>
        <fullName evidence="2">DUF4350 domain-containing protein</fullName>
    </recommendedName>
</protein>
<evidence type="ECO:0000256" key="1">
    <source>
        <dbReference type="SAM" id="Phobius"/>
    </source>
</evidence>
<dbReference type="InterPro" id="IPR025646">
    <property type="entry name" value="DUF4350"/>
</dbReference>
<evidence type="ECO:0000313" key="4">
    <source>
        <dbReference type="Proteomes" id="UP000676917"/>
    </source>
</evidence>
<comment type="caution">
    <text evidence="3">The sequence shown here is derived from an EMBL/GenBank/DDBJ whole genome shotgun (WGS) entry which is preliminary data.</text>
</comment>
<sequence>MNKSVKQTWAWIVTLVIIFGTVSLFLGSKKPVEYSPYISTSPSPTGVKAFYTYMEEEGIPIKRLKEAPLSNDNEQEKLLLMIEPTLLSNQEARKDYESFVKTGNTLVIFKRNLEGMFDIKTTFGMSDEEAVTIKDQNGEEYKATMLTQMRILPDESDKVLLEDDFGAIAIKRNIGEGTLIAVNSPDWLTNQFILENDNLNLVFQLLEEPQWNTILVDEYSHQSTKKQAIFEVYPMWLLVGSLQLIIVTLLWLLYKGKRFGPILRPREEMVRFSDEHITALAAWYQKGKLYRDSLHSQASYLRSIFQEKWGISYQKDWEDIQEQLLLKVSSMNREAITSFVKEIDTVLKKPDISKQEYLLWSTRIDQLRKEVEEG</sequence>
<feature type="transmembrane region" description="Helical" evidence="1">
    <location>
        <begin position="233"/>
        <end position="254"/>
    </location>
</feature>
<keyword evidence="1" id="KW-1133">Transmembrane helix</keyword>
<name>A0A919X6A8_9BACI</name>
<keyword evidence="1" id="KW-0812">Transmembrane</keyword>
<feature type="domain" description="DUF4350" evidence="2">
    <location>
        <begin position="40"/>
        <end position="206"/>
    </location>
</feature>
<gene>
    <name evidence="3" type="ORF">J43TS3_13280</name>
</gene>
<dbReference type="RefSeq" id="WP_212920230.1">
    <property type="nucleotide sequence ID" value="NZ_BORP01000002.1"/>
</dbReference>
<dbReference type="Pfam" id="PF14258">
    <property type="entry name" value="DUF4350"/>
    <property type="match status" value="1"/>
</dbReference>
<organism evidence="3 4">
    <name type="scientific">Ornithinibacillus bavariensis</name>
    <dbReference type="NCBI Taxonomy" id="545502"/>
    <lineage>
        <taxon>Bacteria</taxon>
        <taxon>Bacillati</taxon>
        <taxon>Bacillota</taxon>
        <taxon>Bacilli</taxon>
        <taxon>Bacillales</taxon>
        <taxon>Bacillaceae</taxon>
        <taxon>Ornithinibacillus</taxon>
    </lineage>
</organism>
<proteinExistence type="predicted"/>
<keyword evidence="4" id="KW-1185">Reference proteome</keyword>